<evidence type="ECO:0000259" key="4">
    <source>
        <dbReference type="Pfam" id="PF00931"/>
    </source>
</evidence>
<dbReference type="Pfam" id="PF23598">
    <property type="entry name" value="LRR_14"/>
    <property type="match status" value="1"/>
</dbReference>
<dbReference type="InterPro" id="IPR055414">
    <property type="entry name" value="LRR_R13L4/SHOC2-like"/>
</dbReference>
<dbReference type="Pfam" id="PF23559">
    <property type="entry name" value="WHD_DRP"/>
    <property type="match status" value="1"/>
</dbReference>
<keyword evidence="9" id="KW-1185">Reference proteome</keyword>
<dbReference type="SUPFAM" id="SSF52058">
    <property type="entry name" value="L domain-like"/>
    <property type="match status" value="1"/>
</dbReference>
<evidence type="ECO:0000259" key="7">
    <source>
        <dbReference type="Pfam" id="PF23598"/>
    </source>
</evidence>
<dbReference type="PRINTS" id="PR00364">
    <property type="entry name" value="DISEASERSIST"/>
</dbReference>
<keyword evidence="3" id="KW-0611">Plant defense</keyword>
<dbReference type="InterPro" id="IPR044974">
    <property type="entry name" value="Disease_R_plants"/>
</dbReference>
<dbReference type="InterPro" id="IPR036388">
    <property type="entry name" value="WH-like_DNA-bd_sf"/>
</dbReference>
<organism evidence="8 9">
    <name type="scientific">Hibiscus trionum</name>
    <name type="common">Flower of an hour</name>
    <dbReference type="NCBI Taxonomy" id="183268"/>
    <lineage>
        <taxon>Eukaryota</taxon>
        <taxon>Viridiplantae</taxon>
        <taxon>Streptophyta</taxon>
        <taxon>Embryophyta</taxon>
        <taxon>Tracheophyta</taxon>
        <taxon>Spermatophyta</taxon>
        <taxon>Magnoliopsida</taxon>
        <taxon>eudicotyledons</taxon>
        <taxon>Gunneridae</taxon>
        <taxon>Pentapetalae</taxon>
        <taxon>rosids</taxon>
        <taxon>malvids</taxon>
        <taxon>Malvales</taxon>
        <taxon>Malvaceae</taxon>
        <taxon>Malvoideae</taxon>
        <taxon>Hibiscus</taxon>
    </lineage>
</organism>
<dbReference type="InterPro" id="IPR027417">
    <property type="entry name" value="P-loop_NTPase"/>
</dbReference>
<evidence type="ECO:0000256" key="3">
    <source>
        <dbReference type="ARBA" id="ARBA00022821"/>
    </source>
</evidence>
<dbReference type="InterPro" id="IPR002182">
    <property type="entry name" value="NB-ARC"/>
</dbReference>
<dbReference type="InterPro" id="IPR038005">
    <property type="entry name" value="RX-like_CC"/>
</dbReference>
<dbReference type="Gene3D" id="3.80.10.10">
    <property type="entry name" value="Ribonuclease Inhibitor"/>
    <property type="match status" value="1"/>
</dbReference>
<evidence type="ECO:0000313" key="9">
    <source>
        <dbReference type="Proteomes" id="UP001165190"/>
    </source>
</evidence>
<dbReference type="FunFam" id="1.10.8.430:FF:000003">
    <property type="entry name" value="Probable disease resistance protein At5g66910"/>
    <property type="match status" value="1"/>
</dbReference>
<protein>
    <submittedName>
        <fullName evidence="8">RECOGNITION OF PERONOSPORA PARASITICA 8, RESISTANT TO CMV(Y) 1, HYPERSENSITIVE RESPONSE TO TCV</fullName>
    </submittedName>
</protein>
<dbReference type="Proteomes" id="UP001165190">
    <property type="component" value="Unassembled WGS sequence"/>
</dbReference>
<evidence type="ECO:0000259" key="6">
    <source>
        <dbReference type="Pfam" id="PF23559"/>
    </source>
</evidence>
<evidence type="ECO:0000259" key="5">
    <source>
        <dbReference type="Pfam" id="PF18052"/>
    </source>
</evidence>
<dbReference type="EMBL" id="BSYR01000042">
    <property type="protein sequence ID" value="GMJ04877.1"/>
    <property type="molecule type" value="Genomic_DNA"/>
</dbReference>
<dbReference type="OrthoDB" id="646178at2759"/>
<dbReference type="Pfam" id="PF18052">
    <property type="entry name" value="Rx_N"/>
    <property type="match status" value="1"/>
</dbReference>
<dbReference type="Gene3D" id="1.20.5.4130">
    <property type="match status" value="1"/>
</dbReference>
<dbReference type="Gene3D" id="1.10.8.430">
    <property type="entry name" value="Helical domain of apoptotic protease-activating factors"/>
    <property type="match status" value="1"/>
</dbReference>
<feature type="domain" description="NB-ARC" evidence="4">
    <location>
        <begin position="163"/>
        <end position="334"/>
    </location>
</feature>
<evidence type="ECO:0000256" key="1">
    <source>
        <dbReference type="ARBA" id="ARBA00022737"/>
    </source>
</evidence>
<dbReference type="SUPFAM" id="SSF52540">
    <property type="entry name" value="P-loop containing nucleoside triphosphate hydrolases"/>
    <property type="match status" value="1"/>
</dbReference>
<dbReference type="CDD" id="cd14798">
    <property type="entry name" value="RX-CC_like"/>
    <property type="match status" value="1"/>
</dbReference>
<dbReference type="PANTHER" id="PTHR23155:SF1193">
    <property type="entry name" value="DISEASE RESISTANCE PROTEIN RPP13-RELATED"/>
    <property type="match status" value="1"/>
</dbReference>
<gene>
    <name evidence="8" type="ORF">HRI_004156900</name>
</gene>
<dbReference type="InterPro" id="IPR041118">
    <property type="entry name" value="Rx_N"/>
</dbReference>
<dbReference type="InterPro" id="IPR042197">
    <property type="entry name" value="Apaf_helical"/>
</dbReference>
<keyword evidence="1" id="KW-0677">Repeat</keyword>
<dbReference type="Gene3D" id="1.10.10.10">
    <property type="entry name" value="Winged helix-like DNA-binding domain superfamily/Winged helix DNA-binding domain"/>
    <property type="match status" value="1"/>
</dbReference>
<accession>A0A9W7J1C5</accession>
<dbReference type="Pfam" id="PF00931">
    <property type="entry name" value="NB-ARC"/>
    <property type="match status" value="1"/>
</dbReference>
<dbReference type="InterPro" id="IPR032675">
    <property type="entry name" value="LRR_dom_sf"/>
</dbReference>
<dbReference type="GO" id="GO:0098542">
    <property type="term" value="P:defense response to other organism"/>
    <property type="evidence" value="ECO:0007669"/>
    <property type="project" value="TreeGrafter"/>
</dbReference>
<dbReference type="FunFam" id="1.10.10.10:FF:000322">
    <property type="entry name" value="Probable disease resistance protein At1g63360"/>
    <property type="match status" value="1"/>
</dbReference>
<dbReference type="AlphaFoldDB" id="A0A9W7J1C5"/>
<feature type="domain" description="Disease resistance protein winged helix" evidence="6">
    <location>
        <begin position="421"/>
        <end position="489"/>
    </location>
</feature>
<dbReference type="PANTHER" id="PTHR23155">
    <property type="entry name" value="DISEASE RESISTANCE PROTEIN RP"/>
    <property type="match status" value="1"/>
</dbReference>
<comment type="caution">
    <text evidence="8">The sequence shown here is derived from an EMBL/GenBank/DDBJ whole genome shotgun (WGS) entry which is preliminary data.</text>
</comment>
<evidence type="ECO:0000313" key="8">
    <source>
        <dbReference type="EMBL" id="GMJ04877.1"/>
    </source>
</evidence>
<reference evidence="8" key="1">
    <citation type="submission" date="2023-05" db="EMBL/GenBank/DDBJ databases">
        <title>Genome and transcriptome analyses reveal genes involved in the formation of fine ridges on petal epidermal cells in Hibiscus trionum.</title>
        <authorList>
            <person name="Koshimizu S."/>
            <person name="Masuda S."/>
            <person name="Ishii T."/>
            <person name="Shirasu K."/>
            <person name="Hoshino A."/>
            <person name="Arita M."/>
        </authorList>
    </citation>
    <scope>NUCLEOTIDE SEQUENCE</scope>
    <source>
        <strain evidence="8">Hamamatsu line</strain>
    </source>
</reference>
<feature type="domain" description="Disease resistance N-terminal" evidence="5">
    <location>
        <begin position="5"/>
        <end position="89"/>
    </location>
</feature>
<feature type="domain" description="Disease resistance R13L4/SHOC-2-like LRR" evidence="7">
    <location>
        <begin position="570"/>
        <end position="840"/>
    </location>
</feature>
<dbReference type="Gene3D" id="3.40.50.300">
    <property type="entry name" value="P-loop containing nucleotide triphosphate hydrolases"/>
    <property type="match status" value="1"/>
</dbReference>
<keyword evidence="2" id="KW-0547">Nucleotide-binding</keyword>
<sequence length="891" mass="102813">MAEAAVSFVAERLTDILQEIDFHTDVRKQVERLQEELVRMRCFLKDADEKQDDDKRVCNWVSEIRTAAYDAEDLIDRFVLKMDAVKRNKFFKRYAFVFKEWKHRSKLADELRDVQERIVKISTSRETYGIRNIGEGISTARERLRKLRRSSPRGEEKDIVGLDDDIDKLVTQLIQTDDQWHAISIVGMGGIGKTTLAKKVYNRGDIQARFPSRAWVYVSQDFSTKDLLEAIIKQVGSARRKLETLEEDELEAILYEHLRRQRYLVVLDDVWSIDAWKSIARAFPPDRSNGSRVMITTRNKGIALKADPQSVPFELRFLSDEDGWMLFCKKSFIHNNKSYGSPQLEDIGKEIVAKCAGLPLAIIVVGGLLSMKPNLGEWKRVLSDMNSHFARDTDEVSAILALSYNDLPYYLKSCFLHLGQFPEDRLIPSHKLFRLWIAEGLIPQQGERMEDIAEDYLTELVQRNMVQVAKWSVNERVKQCRLHDLLRDLSISKAKAESFHEIQGHQSLHPSVKSRRNAIYSKFQWPQSKYTNPHLRSLLFFRVDQNQSQAIYYINDPYKMESSDLEYIGKSFRLLRILELEGIPCTKVSSIIGALIHLKYLGLKKTNLQELSPAISSLRNLLTLDVAENAHLTTIPNVIWKLIKLRHLYMRGHKFGGPLRIDRLQHLQVLSEMNVEKWMQNNPAKLTSLRKLGIRGNFSFKTNEIINSLLALEQLQSLYLRTEDADFPSLAQLSGLQMLVKLRLEGRVSQIPSSNEFPPNLTQLTLQHTHLKQDSVRILENLPRLLIMRLKASSYDGKQMAVSANGFPQLEFLELHSLESLEELNLEEGAIQRLRSFRIINCGNLNRLPEETKSLSALRELSIEAMPKAFVDRVRGEDFYKVQHVPSVIFD</sequence>
<name>A0A9W7J1C5_HIBTR</name>
<dbReference type="InterPro" id="IPR058922">
    <property type="entry name" value="WHD_DRP"/>
</dbReference>
<dbReference type="FunFam" id="3.40.50.300:FF:001091">
    <property type="entry name" value="Probable disease resistance protein At1g61300"/>
    <property type="match status" value="1"/>
</dbReference>
<evidence type="ECO:0000256" key="2">
    <source>
        <dbReference type="ARBA" id="ARBA00022741"/>
    </source>
</evidence>
<dbReference type="GO" id="GO:0043531">
    <property type="term" value="F:ADP binding"/>
    <property type="evidence" value="ECO:0007669"/>
    <property type="project" value="InterPro"/>
</dbReference>
<proteinExistence type="predicted"/>